<comment type="caution">
    <text evidence="3">The sequence shown here is derived from an EMBL/GenBank/DDBJ whole genome shotgun (WGS) entry which is preliminary data.</text>
</comment>
<feature type="region of interest" description="Disordered" evidence="2">
    <location>
        <begin position="268"/>
        <end position="291"/>
    </location>
</feature>
<dbReference type="PANTHER" id="PTHR46236:SF12">
    <property type="entry name" value="MATH DOMAIN-CONTAINING PROTEIN"/>
    <property type="match status" value="1"/>
</dbReference>
<name>A0A6D2IPS2_9BRAS</name>
<keyword evidence="4" id="KW-1185">Reference proteome</keyword>
<evidence type="ECO:0000313" key="3">
    <source>
        <dbReference type="EMBL" id="CAA7029634.1"/>
    </source>
</evidence>
<evidence type="ECO:0000313" key="4">
    <source>
        <dbReference type="Proteomes" id="UP000467841"/>
    </source>
</evidence>
<accession>A0A6D2IPS2</accession>
<protein>
    <recommendedName>
        <fullName evidence="5">MATH domain-containing protein</fullName>
    </recommendedName>
</protein>
<feature type="compositionally biased region" description="Basic residues" evidence="2">
    <location>
        <begin position="275"/>
        <end position="291"/>
    </location>
</feature>
<dbReference type="OrthoDB" id="1096033at2759"/>
<evidence type="ECO:0000256" key="2">
    <source>
        <dbReference type="SAM" id="MobiDB-lite"/>
    </source>
</evidence>
<dbReference type="PANTHER" id="PTHR46236">
    <property type="entry name" value="TRAF-LIKE SUPERFAMILY PROTEIN"/>
    <property type="match status" value="1"/>
</dbReference>
<dbReference type="EMBL" id="CACVBM020001085">
    <property type="protein sequence ID" value="CAA7029634.1"/>
    <property type="molecule type" value="Genomic_DNA"/>
</dbReference>
<feature type="region of interest" description="Disordered" evidence="2">
    <location>
        <begin position="1"/>
        <end position="20"/>
    </location>
</feature>
<proteinExistence type="predicted"/>
<feature type="coiled-coil region" evidence="1">
    <location>
        <begin position="150"/>
        <end position="254"/>
    </location>
</feature>
<evidence type="ECO:0008006" key="5">
    <source>
        <dbReference type="Google" id="ProtNLM"/>
    </source>
</evidence>
<evidence type="ECO:0000256" key="1">
    <source>
        <dbReference type="SAM" id="Coils"/>
    </source>
</evidence>
<organism evidence="3 4">
    <name type="scientific">Microthlaspi erraticum</name>
    <dbReference type="NCBI Taxonomy" id="1685480"/>
    <lineage>
        <taxon>Eukaryota</taxon>
        <taxon>Viridiplantae</taxon>
        <taxon>Streptophyta</taxon>
        <taxon>Embryophyta</taxon>
        <taxon>Tracheophyta</taxon>
        <taxon>Spermatophyta</taxon>
        <taxon>Magnoliopsida</taxon>
        <taxon>eudicotyledons</taxon>
        <taxon>Gunneridae</taxon>
        <taxon>Pentapetalae</taxon>
        <taxon>rosids</taxon>
        <taxon>malvids</taxon>
        <taxon>Brassicales</taxon>
        <taxon>Brassicaceae</taxon>
        <taxon>Coluteocarpeae</taxon>
        <taxon>Microthlaspi</taxon>
    </lineage>
</organism>
<gene>
    <name evidence="3" type="ORF">MERR_LOCUS16869</name>
</gene>
<dbReference type="Gene3D" id="1.20.5.170">
    <property type="match status" value="1"/>
</dbReference>
<keyword evidence="1" id="KW-0175">Coiled coil</keyword>
<reference evidence="3" key="1">
    <citation type="submission" date="2020-01" db="EMBL/GenBank/DDBJ databases">
        <authorList>
            <person name="Mishra B."/>
        </authorList>
    </citation>
    <scope>NUCLEOTIDE SEQUENCE [LARGE SCALE GENOMIC DNA]</scope>
</reference>
<dbReference type="Proteomes" id="UP000467841">
    <property type="component" value="Unassembled WGS sequence"/>
</dbReference>
<dbReference type="AlphaFoldDB" id="A0A6D2IPS2"/>
<sequence>MEDSKDSEVGDYEKPYAPESRDSNSVLRIFQKMKWLKLLLKELPPGMRRLIILNSQVLSVDSLFFKHPDFAVNVRPKNQLVKTTYMNLLLCLIKTLDKPPHSITDTELSNAHSELIELTGAAGFKLDWLKTKLDAISLERKKENADGSRVRKFEEQIHNLKAELNKEKTKSVTSSAKVLSLEQTVSDLKAELNKEKLESDTHAAKVVSLEQTLSDLKDELNKEKGKSDTYADKVVLLEQTLSDLKDELNNEKGKSDTYADKVVSLEQTLSDLRGKQNKNKNKNKKRKLSRK</sequence>
<dbReference type="InterPro" id="IPR050804">
    <property type="entry name" value="MCC"/>
</dbReference>